<gene>
    <name evidence="2" type="primary">LOC107221716</name>
</gene>
<keyword evidence="1" id="KW-1185">Reference proteome</keyword>
<dbReference type="InParanoid" id="A0A6J0BNM5"/>
<dbReference type="InterPro" id="IPR007245">
    <property type="entry name" value="PIG-T"/>
</dbReference>
<dbReference type="GO" id="GO:0042765">
    <property type="term" value="C:GPI-anchor transamidase complex"/>
    <property type="evidence" value="ECO:0007669"/>
    <property type="project" value="InterPro"/>
</dbReference>
<dbReference type="PANTHER" id="PTHR12959:SF11">
    <property type="entry name" value="GPI TRANSAMIDASE COMPONENT PIG-T"/>
    <property type="match status" value="1"/>
</dbReference>
<dbReference type="GeneID" id="107221716"/>
<dbReference type="Proteomes" id="UP000829291">
    <property type="component" value="Chromosome 5"/>
</dbReference>
<dbReference type="GO" id="GO:0016255">
    <property type="term" value="P:attachment of GPI anchor to protein"/>
    <property type="evidence" value="ECO:0007669"/>
    <property type="project" value="InterPro"/>
</dbReference>
<protein>
    <submittedName>
        <fullName evidence="2">GPI transamidase component PIG-T</fullName>
    </submittedName>
</protein>
<dbReference type="Pfam" id="PF04113">
    <property type="entry name" value="Gpi16"/>
    <property type="match status" value="1"/>
</dbReference>
<accession>A0A6J0BNM5</accession>
<evidence type="ECO:0000313" key="1">
    <source>
        <dbReference type="Proteomes" id="UP000829291"/>
    </source>
</evidence>
<reference evidence="2" key="1">
    <citation type="submission" date="2025-08" db="UniProtKB">
        <authorList>
            <consortium name="RefSeq"/>
        </authorList>
    </citation>
    <scope>IDENTIFICATION</scope>
    <source>
        <tissue evidence="2">Thorax and Abdomen</tissue>
    </source>
</reference>
<proteinExistence type="predicted"/>
<organism evidence="2">
    <name type="scientific">Neodiprion lecontei</name>
    <name type="common">Redheaded pine sawfly</name>
    <dbReference type="NCBI Taxonomy" id="441921"/>
    <lineage>
        <taxon>Eukaryota</taxon>
        <taxon>Metazoa</taxon>
        <taxon>Ecdysozoa</taxon>
        <taxon>Arthropoda</taxon>
        <taxon>Hexapoda</taxon>
        <taxon>Insecta</taxon>
        <taxon>Pterygota</taxon>
        <taxon>Neoptera</taxon>
        <taxon>Endopterygota</taxon>
        <taxon>Hymenoptera</taxon>
        <taxon>Tenthredinoidea</taxon>
        <taxon>Diprionidae</taxon>
        <taxon>Diprioninae</taxon>
        <taxon>Neodiprion</taxon>
    </lineage>
</organism>
<dbReference type="KEGG" id="nlo:107221716"/>
<dbReference type="RefSeq" id="XP_015516301.2">
    <property type="nucleotide sequence ID" value="XM_015660815.2"/>
</dbReference>
<dbReference type="PANTHER" id="PTHR12959">
    <property type="entry name" value="GPI TRANSAMIDASE COMPONENT PIG-T-RELATED"/>
    <property type="match status" value="1"/>
</dbReference>
<evidence type="ECO:0000313" key="2">
    <source>
        <dbReference type="RefSeq" id="XP_015516301.2"/>
    </source>
</evidence>
<dbReference type="FunCoup" id="A0A6J0BNM5">
    <property type="interactions" value="1320"/>
</dbReference>
<dbReference type="AlphaFoldDB" id="A0A6J0BNM5"/>
<name>A0A6J0BNM5_NEOLC</name>
<dbReference type="OrthoDB" id="331263at2759"/>
<sequence length="609" mass="68852">MRIAVYPKCEKFLTSICEWAKGCLKVIQLQLQSCAKMRTAFAMYFIQALILSAIGDVGFVSCTSDVDDAFNEELMLKPLPSGHVYAHFQFTTLWRTDIETETFQHSRLFPRGLGEIIGRHNVRELHVSLTEGLWRYEKWGYPLQDTGSGAEVYAWFNDDRRIDENWKSLTNALAGLLCASLNFVDVSNSLSPDFTFRPSGAIPRPLNSSCLRYSSLPREIVCTENLTPFKKLLPCDSKKGLATLLNSAYIHNTNYHSIAVDVRPVCTNAACTQTTIELRQTISLVYDTMTTDSQDWSVRKLFGIGLRSACPLATLSRVYVDVTDNETSETYRLVPEPPETLISLRGGQENRIAVYDIKSLSNAGMFNVAAVHSKAKIYGVEIPPVLFANRYVVGYGQERGGLVTKLHNNYWKPLDVVLLENIPWYIPVYTHTIRITCQGKLLKPLIKRYVPGRERERPYYLEMVLRLPPRSVTEFSIELDYLFLKWQEYPPDANHGFYMGPAIITSLLPTARNYTALPQDGSTISSSFNASRDGYLVQLRTEILLVSLPTPDFSMPYNVICLACTAVALAFGPLHNITTKRLVLKPSKKNKLVSYIREKLSKTKVDKIE</sequence>